<dbReference type="OrthoDB" id="2423964at2759"/>
<feature type="binding site" evidence="9">
    <location>
        <position position="729"/>
    </location>
    <ligand>
        <name>Zn(2+)</name>
        <dbReference type="ChEBI" id="CHEBI:29105"/>
    </ligand>
</feature>
<dbReference type="InterPro" id="IPR018162">
    <property type="entry name" value="Ala-tRNA-ligase_IIc_anticod-bd"/>
</dbReference>
<keyword evidence="9" id="KW-0479">Metal-binding</keyword>
<protein>
    <recommendedName>
        <fullName evidence="9">Alanine--tRNA ligase</fullName>
        <ecNumber evidence="9">6.1.1.7</ecNumber>
    </recommendedName>
    <alternativeName>
        <fullName evidence="9">Alanyl-tRNA synthetase</fullName>
        <shortName evidence="9">AlaRS</shortName>
    </alternativeName>
</protein>
<dbReference type="Gene3D" id="3.30.980.10">
    <property type="entry name" value="Threonyl-trna Synthetase, Chain A, domain 2"/>
    <property type="match status" value="1"/>
</dbReference>
<name>A0A8H7BND2_9FUNG</name>
<reference evidence="11" key="1">
    <citation type="submission" date="2020-01" db="EMBL/GenBank/DDBJ databases">
        <title>Genome Sequencing of Three Apophysomyces-Like Fungal Strains Confirms a Novel Fungal Genus in the Mucoromycota with divergent Burkholderia-like Endosymbiotic Bacteria.</title>
        <authorList>
            <person name="Stajich J.E."/>
            <person name="Macias A.M."/>
            <person name="Carter-House D."/>
            <person name="Lovett B."/>
            <person name="Kasson L.R."/>
            <person name="Berry K."/>
            <person name="Grigoriev I."/>
            <person name="Chang Y."/>
            <person name="Spatafora J."/>
            <person name="Kasson M.T."/>
        </authorList>
    </citation>
    <scope>NUCLEOTIDE SEQUENCE</scope>
    <source>
        <strain evidence="11">NRRL A-21654</strain>
    </source>
</reference>
<dbReference type="SUPFAM" id="SSF101353">
    <property type="entry name" value="Putative anticodon-binding domain of alanyl-tRNA synthetase (AlaRS)"/>
    <property type="match status" value="1"/>
</dbReference>
<evidence type="ECO:0000313" key="12">
    <source>
        <dbReference type="Proteomes" id="UP000605846"/>
    </source>
</evidence>
<keyword evidence="9" id="KW-0963">Cytoplasm</keyword>
<dbReference type="InterPro" id="IPR002318">
    <property type="entry name" value="Ala-tRNA-lgiase_IIc"/>
</dbReference>
<comment type="function">
    <text evidence="9">Catalyzes the attachment of alanine to tRNA(Ala) in a two-step reaction: alanine is first activated by ATP to form Ala-AMP and then transferred to the acceptor end of tRNA(Ala). Also edits incorrectly charged tRNA(Ala) via its editing domain.</text>
</comment>
<dbReference type="Proteomes" id="UP000605846">
    <property type="component" value="Unassembled WGS sequence"/>
</dbReference>
<dbReference type="EMBL" id="JABAYA010000178">
    <property type="protein sequence ID" value="KAF7722765.1"/>
    <property type="molecule type" value="Genomic_DNA"/>
</dbReference>
<evidence type="ECO:0000313" key="11">
    <source>
        <dbReference type="EMBL" id="KAF7722765.1"/>
    </source>
</evidence>
<dbReference type="InterPro" id="IPR045864">
    <property type="entry name" value="aa-tRNA-synth_II/BPL/LPL"/>
</dbReference>
<keyword evidence="2 9" id="KW-0820">tRNA-binding</keyword>
<dbReference type="HAMAP" id="MF_00036_B">
    <property type="entry name" value="Ala_tRNA_synth_B"/>
    <property type="match status" value="1"/>
</dbReference>
<evidence type="ECO:0000256" key="9">
    <source>
        <dbReference type="HAMAP-Rule" id="MF_03133"/>
    </source>
</evidence>
<dbReference type="EC" id="6.1.1.7" evidence="9"/>
<accession>A0A8H7BND2</accession>
<dbReference type="Pfam" id="PF07973">
    <property type="entry name" value="tRNA_SAD"/>
    <property type="match status" value="1"/>
</dbReference>
<organism evidence="11 12">
    <name type="scientific">Apophysomyces ossiformis</name>
    <dbReference type="NCBI Taxonomy" id="679940"/>
    <lineage>
        <taxon>Eukaryota</taxon>
        <taxon>Fungi</taxon>
        <taxon>Fungi incertae sedis</taxon>
        <taxon>Mucoromycota</taxon>
        <taxon>Mucoromycotina</taxon>
        <taxon>Mucoromycetes</taxon>
        <taxon>Mucorales</taxon>
        <taxon>Mucorineae</taxon>
        <taxon>Mucoraceae</taxon>
        <taxon>Apophysomyces</taxon>
    </lineage>
</organism>
<evidence type="ECO:0000256" key="6">
    <source>
        <dbReference type="ARBA" id="ARBA00022884"/>
    </source>
</evidence>
<dbReference type="GO" id="GO:0000049">
    <property type="term" value="F:tRNA binding"/>
    <property type="evidence" value="ECO:0007669"/>
    <property type="project" value="UniProtKB-KW"/>
</dbReference>
<feature type="binding site" evidence="9">
    <location>
        <position position="725"/>
    </location>
    <ligand>
        <name>Zn(2+)</name>
        <dbReference type="ChEBI" id="CHEBI:29105"/>
    </ligand>
</feature>
<comment type="cofactor">
    <cofactor evidence="9">
        <name>Zn(2+)</name>
        <dbReference type="ChEBI" id="CHEBI:29105"/>
    </cofactor>
    <text evidence="9">Binds 1 zinc ion per subunit.</text>
</comment>
<evidence type="ECO:0000256" key="7">
    <source>
        <dbReference type="ARBA" id="ARBA00022917"/>
    </source>
</evidence>
<dbReference type="GO" id="GO:0005739">
    <property type="term" value="C:mitochondrion"/>
    <property type="evidence" value="ECO:0007669"/>
    <property type="project" value="UniProtKB-SubCell"/>
</dbReference>
<dbReference type="InterPro" id="IPR018165">
    <property type="entry name" value="Ala-tRNA-synth_IIc_core"/>
</dbReference>
<evidence type="ECO:0000259" key="10">
    <source>
        <dbReference type="PROSITE" id="PS50860"/>
    </source>
</evidence>
<evidence type="ECO:0000256" key="5">
    <source>
        <dbReference type="ARBA" id="ARBA00022840"/>
    </source>
</evidence>
<evidence type="ECO:0000256" key="8">
    <source>
        <dbReference type="ARBA" id="ARBA00023146"/>
    </source>
</evidence>
<dbReference type="Pfam" id="PF01411">
    <property type="entry name" value="tRNA-synt_2c"/>
    <property type="match status" value="1"/>
</dbReference>
<keyword evidence="5 9" id="KW-0067">ATP-binding</keyword>
<dbReference type="GO" id="GO:0070143">
    <property type="term" value="P:mitochondrial alanyl-tRNA aminoacylation"/>
    <property type="evidence" value="ECO:0007669"/>
    <property type="project" value="UniProtKB-UniRule"/>
</dbReference>
<feature type="binding site" evidence="9">
    <location>
        <position position="623"/>
    </location>
    <ligand>
        <name>Zn(2+)</name>
        <dbReference type="ChEBI" id="CHEBI:29105"/>
    </ligand>
</feature>
<dbReference type="Gene3D" id="3.30.930.10">
    <property type="entry name" value="Bira Bifunctional Protein, Domain 2"/>
    <property type="match status" value="1"/>
</dbReference>
<comment type="subcellular location">
    <subcellularLocation>
        <location evidence="9">Mitochondrion</location>
    </subcellularLocation>
    <subcellularLocation>
        <location evidence="9">Cytoplasm</location>
    </subcellularLocation>
</comment>
<dbReference type="InterPro" id="IPR012947">
    <property type="entry name" value="tRNA_SAD"/>
</dbReference>
<dbReference type="InterPro" id="IPR018163">
    <property type="entry name" value="Thr/Ala-tRNA-synth_IIc_edit"/>
</dbReference>
<dbReference type="SUPFAM" id="SSF55681">
    <property type="entry name" value="Class II aaRS and biotin synthetases"/>
    <property type="match status" value="1"/>
</dbReference>
<keyword evidence="3 9" id="KW-0436">Ligase</keyword>
<dbReference type="FunFam" id="3.30.980.10:FF:000004">
    <property type="entry name" value="Alanine--tRNA ligase, cytoplasmic"/>
    <property type="match status" value="1"/>
</dbReference>
<comment type="similarity">
    <text evidence="1">Belongs to the class-II aminoacyl-tRNA synthetase family. Alax-L subfamily.</text>
</comment>
<dbReference type="PRINTS" id="PR00980">
    <property type="entry name" value="TRNASYNTHALA"/>
</dbReference>
<keyword evidence="8 9" id="KW-0030">Aminoacyl-tRNA synthetase</keyword>
<dbReference type="SUPFAM" id="SSF55186">
    <property type="entry name" value="ThrRS/AlaRS common domain"/>
    <property type="match status" value="1"/>
</dbReference>
<dbReference type="SUPFAM" id="SSF50447">
    <property type="entry name" value="Translation proteins"/>
    <property type="match status" value="1"/>
</dbReference>
<dbReference type="InterPro" id="IPR023033">
    <property type="entry name" value="Ala_tRNA_ligase_euk/bac"/>
</dbReference>
<dbReference type="Gene3D" id="3.30.54.20">
    <property type="match status" value="1"/>
</dbReference>
<dbReference type="SMART" id="SM00863">
    <property type="entry name" value="tRNA_SAD"/>
    <property type="match status" value="1"/>
</dbReference>
<evidence type="ECO:0000256" key="4">
    <source>
        <dbReference type="ARBA" id="ARBA00022741"/>
    </source>
</evidence>
<dbReference type="InterPro" id="IPR050058">
    <property type="entry name" value="Ala-tRNA_ligase"/>
</dbReference>
<dbReference type="CDD" id="cd00673">
    <property type="entry name" value="AlaRS_core"/>
    <property type="match status" value="1"/>
</dbReference>
<comment type="subunit">
    <text evidence="9">Monomer.</text>
</comment>
<proteinExistence type="inferred from homology"/>
<dbReference type="GO" id="GO:0005524">
    <property type="term" value="F:ATP binding"/>
    <property type="evidence" value="ECO:0007669"/>
    <property type="project" value="UniProtKB-UniRule"/>
</dbReference>
<dbReference type="GO" id="GO:0002161">
    <property type="term" value="F:aminoacyl-tRNA deacylase activity"/>
    <property type="evidence" value="ECO:0007669"/>
    <property type="project" value="TreeGrafter"/>
</dbReference>
<keyword evidence="9" id="KW-0496">Mitochondrion</keyword>
<comment type="domain">
    <text evidence="9">Consists of three domains; the N-terminal catalytic domain, the editing domain and the C-terminal C-Ala domain. The editing domain removes incorrectly charged amino acids, while the C-Ala domain, along with tRNA(Ala), serves as a bridge to cooperatively bring together the editing and aminoacylation centers thus stimulating deacylation of misacylated tRNAs.</text>
</comment>
<sequence length="930" mass="104923">MFRCQHIRATSGGLRRRLILPHQQQQQQQQQLLLLQRRLMQQLTSPELRARFLQYFEKQGHTQVPSAKLIPHNDKSLLFTNAGMVPFKDYFLKPGTAPFKAATSVQKCMRAGGKHNDLDNVGYTPRHHTFFEMLGNFSFGQYGKADAIRYAWKFLLEELKMPISRLRVTEENVLSVWQSICSVLEGDEEGYRLWKEQGLTDDMIVKCGMEDNFWSMGDGEGPCGPCTEIFWDTMDDTLDERWLEIWNLVFMEKYRTADGKLIDLPTPCIDTGMGLERMISVLQRKRNNFQIDQFKHLISGLRDWMTARGLKSLTTEDPSPHEKIIADHFRAMCFLIGDGVIPSNVGRGYVLRRIIRRALRSARQLGIHEPFLTELYPSLLAGFNNGLYPELSDREGSIRNIIVNEEAAFLATLDKGISLLDSVFAQADLQESKAIPPSVAFQLYDTYGFPFDLTLIIARERGWTVDIKAVENLQEQQKQMGRKSWKSDSIADKARLAEWRNENIFPQFSGYDHDLLHQESSIIAVEATDKDLCVAIDPCPFYGLGGGQVPDSGLVTLANGRQWQVKDVIQPYEGGLALKLAPYGTKDETFSESLENDREFLQVGNLVKTEVDLQKREGAEIHHTATHMLNAGLRAILKTDIVQAGSTVEPKKLRFDFTYGKPLSAQQLQEIENWVNEWAIAGIKTDVKHLKLTEATAMGAIATFSEKYGEVVRMIEIPGVSKELCGGTHVHDIRKLYPFKILNETSVAAGTRRIEAVAGLSCVEWYRKSFEPIPYVLRTLRANATSEMGGKLDKLMQQTKDLQKKLDFMTDKLALAPVKESEVLLTSLNDVPIKVHMIDADMDAGFLQKRANVLKQSQAEFVHILVNGRNVAVAVNQAQMNQSANSILKHLLKHVKGGGGGQKEFAQGKLADAIFTKDEINAKIIPAFKQ</sequence>
<comment type="caution">
    <text evidence="11">The sequence shown here is derived from an EMBL/GenBank/DDBJ whole genome shotgun (WGS) entry which is preliminary data.</text>
</comment>
<dbReference type="AlphaFoldDB" id="A0A8H7BND2"/>
<dbReference type="PANTHER" id="PTHR11777:SF9">
    <property type="entry name" value="ALANINE--TRNA LIGASE, CYTOPLASMIC"/>
    <property type="match status" value="1"/>
</dbReference>
<dbReference type="NCBIfam" id="TIGR00344">
    <property type="entry name" value="alaS"/>
    <property type="match status" value="1"/>
</dbReference>
<dbReference type="InterPro" id="IPR018164">
    <property type="entry name" value="Ala-tRNA-synth_IIc_N"/>
</dbReference>
<dbReference type="GO" id="GO:0004813">
    <property type="term" value="F:alanine-tRNA ligase activity"/>
    <property type="evidence" value="ECO:0007669"/>
    <property type="project" value="UniProtKB-UniRule"/>
</dbReference>
<evidence type="ECO:0000256" key="1">
    <source>
        <dbReference type="ARBA" id="ARBA00008429"/>
    </source>
</evidence>
<feature type="binding site" evidence="9">
    <location>
        <position position="627"/>
    </location>
    <ligand>
        <name>Zn(2+)</name>
        <dbReference type="ChEBI" id="CHEBI:29105"/>
    </ligand>
</feature>
<keyword evidence="6 9" id="KW-0694">RNA-binding</keyword>
<dbReference type="PANTHER" id="PTHR11777">
    <property type="entry name" value="ALANYL-TRNA SYNTHETASE"/>
    <property type="match status" value="1"/>
</dbReference>
<evidence type="ECO:0000256" key="3">
    <source>
        <dbReference type="ARBA" id="ARBA00022598"/>
    </source>
</evidence>
<dbReference type="GO" id="GO:0008270">
    <property type="term" value="F:zinc ion binding"/>
    <property type="evidence" value="ECO:0007669"/>
    <property type="project" value="UniProtKB-UniRule"/>
</dbReference>
<keyword evidence="4 9" id="KW-0547">Nucleotide-binding</keyword>
<keyword evidence="9" id="KW-0862">Zinc</keyword>
<keyword evidence="7 9" id="KW-0648">Protein biosynthesis</keyword>
<dbReference type="Gene3D" id="2.40.30.130">
    <property type="match status" value="1"/>
</dbReference>
<dbReference type="Gene3D" id="3.10.310.40">
    <property type="match status" value="1"/>
</dbReference>
<evidence type="ECO:0000256" key="2">
    <source>
        <dbReference type="ARBA" id="ARBA00022555"/>
    </source>
</evidence>
<dbReference type="PROSITE" id="PS50860">
    <property type="entry name" value="AA_TRNA_LIGASE_II_ALA"/>
    <property type="match status" value="1"/>
</dbReference>
<keyword evidence="12" id="KW-1185">Reference proteome</keyword>
<comment type="catalytic activity">
    <reaction evidence="9">
        <text>tRNA(Ala) + L-alanine + ATP = L-alanyl-tRNA(Ala) + AMP + diphosphate</text>
        <dbReference type="Rhea" id="RHEA:12540"/>
        <dbReference type="Rhea" id="RHEA-COMP:9657"/>
        <dbReference type="Rhea" id="RHEA-COMP:9923"/>
        <dbReference type="ChEBI" id="CHEBI:30616"/>
        <dbReference type="ChEBI" id="CHEBI:33019"/>
        <dbReference type="ChEBI" id="CHEBI:57972"/>
        <dbReference type="ChEBI" id="CHEBI:78442"/>
        <dbReference type="ChEBI" id="CHEBI:78497"/>
        <dbReference type="ChEBI" id="CHEBI:456215"/>
        <dbReference type="EC" id="6.1.1.7"/>
    </reaction>
</comment>
<feature type="domain" description="Alanyl-transfer RNA synthetases family profile" evidence="10">
    <location>
        <begin position="43"/>
        <end position="768"/>
    </location>
</feature>
<dbReference type="InterPro" id="IPR009000">
    <property type="entry name" value="Transl_B-barrel_sf"/>
</dbReference>
<gene>
    <name evidence="9" type="primary">ALA1</name>
    <name evidence="11" type="ORF">EC973_002719</name>
</gene>